<dbReference type="InterPro" id="IPR035892">
    <property type="entry name" value="C2_domain_sf"/>
</dbReference>
<evidence type="ECO:0000259" key="5">
    <source>
        <dbReference type="PROSITE" id="PS50003"/>
    </source>
</evidence>
<feature type="domain" description="C2 DOCK-type" evidence="6">
    <location>
        <begin position="606"/>
        <end position="785"/>
    </location>
</feature>
<dbReference type="Pfam" id="PF00169">
    <property type="entry name" value="PH"/>
    <property type="match status" value="1"/>
</dbReference>
<sequence>VRPTICEPVDYESFVLKYRTFIQQDGQRELILFPMDDFEAKQIPRQLRTTKSVPSQCLPPSDNNLSIPLYVRECIDGFTRDWTVVSFKYEPYSGSWQELPKTQKRDLADHVYEIDDDDELELEDEVTSDYVAKEGYILKGAESGTNSFISVAAKLFKRRWMILRQRIDGSSVLELYKDNKRSEAKGEICLDFCHQVTRNSRRGKYAFELRMKEEEKQFSHILAAENDEELESWLELLTKSIQCKSENSSRKSVALSETDSMSTPPMTPKFSGTLKGLETSKNPELMKYAKETDYIIAQQRKENRVNVFSVFPDLQSRRGLFITLKHVLDPKVSPFKEDFGFRFSFSCDSIEFNLKTTIDGNTCHVEPFFTSIAIYDAKKGKITEEFRFDINDKLVKHMLPQNVVNGEAVNEKEYTNEWIMDPKTAIFSVHSPNTDMFLVLRIEKVLSGGISSTSDAYLKSSENGIGKVGIKMHKSAKVTCQRMGTQYRMPFAWAAKQIFKTNHILDTSSDFGPIYRHDSNKLSDDDLIKHLNDLKTLEKLRNVTVIPGKVIVTIKKVTDNKLLSSAVTSSHLAIVPFDKPSQPACIEVQEFLLNEPRLVYPFTTFVNLLYVFPKCLKFDGQRIFPKARNICCVIEFRDSDEENATPLKLIFGRPGCDNQEFVTRVSTAISHHNTNPDFYEEVKIMLPTVLHDKQHLLFSFYHISCSAPNKKKEYSIETPIGYAWLPIYPIKGKLSLEEQTIAVASHLPPGYLSYKPLGLEKGFSGPEIKWVDGKKELFKVAFKLVSSLFPSDPSLHGFFVHVDKMLDGNGFYPNEDNGKDQETMSTSSSGSQRLSGGSDAGKEISKFVQIQHGMPKLLKCLQDADISDLIRFFPVLMTQLLRLLITTTSEDVSQSIVRVIIHILQRIHDINKEYIVQSYVEYVFSSESLSPQSCKSTLHEELIRSLVSLLRSSNVEFLLMNNLLAHCWFFFRITIKSMVNHLLASNRIKMHRHERFPKEYQEHLFTLIDLFMPQIMQKYRALPGETKLANQSLAYFLQRCFAIMDRGFIFKLIKLYLDKFHTARDSLSLHHYKFEFLSIISAYEHHVPLNLPVEFSKQGWWKLFDTSTKEFGGVDDPMAISEDFIKTHFINGVLIQEVRGALSEVHQVREMAITVFRNLLVKHSFDDRYPNKAQQARIAALYFPFISIILENSNRMCSNGFSSVFLPLVTPTKQSSLASSSKSSTLTSISSKRVSFMDGSLINQSNSIENISKPRKNSAPETGNHVNRESSYLQLIAGTAPLSTLGITVTVPNGNAPNSSDEHDSVELTLKSSSPDPDSGTNVDSRSTSPSEMSSHHRSQSLPVRFDKLNSKEVRDLLIIFLWITKHVPEETLNSWFEQTSDTDVTQFLSLLGMCLHEFKYSGKRLVRRKSAEKSNTLPARISSDALKAVSGVSHEKHVDEVEAVPDMFSNLLEANLATEVGLITLDVLGLVTCNLKLRISENSGDNSIMKKIFEIYLSFLQLGQSETLLRHIFASLRNFVNKYPAVLFRGNPNNVGQLCMELLRCCSSRLTTIRNESSALLYLLMRANFNFSGNSSMTRMHLQVIISISKLLGDSNIDLLNNTRFHESLALIKHYAKSDKSMQGTKFHLLVSELTKKVNSVLNSTHAMRKYENDPEMLLDLQHHLANSYAETSPALRRTWLESMAKNHIKHGNLSEAAHCFAHIAALEAEFLRSTSRLDIPGCKAFQRISANIPRDEELSSLPRKVDDTYGNEEQFSEEMLISSLEQAVDLFTRAERYEVVPEVYKIMIPLHEKTKNYEVLSRIHKSIAESYDKVIMVKKSGRRLLGKYYRVVFFGKEFFEEDSGKEYIYKEPKVTSLPEISQRLKDLFVKRFGASKVKLIMSEKEIDEKKDIDPRFAYIQITHVVPYNDRDEFEKVNNINKFMFETPFSLSDPSKTHSTSCEDQCKRRTILTTSYTFPYVVKRIPVFGKYTETLSPIDVAINEMEARIEELAEVAYSDIKDLKKLQLKLQGSISVQVNAGPLAYAKAFLNANSHKYPVNSVQRLKQLYKDFLSVCEVALDANEKLIASDQHQYHQALKTNFEELVQNLNHCLYTKETNGTTESEFANDVAFKNLNNQATQNSLKTASVNIFDYISGSSNA</sequence>
<dbReference type="Pfam" id="PF14429">
    <property type="entry name" value="DOCK-C2"/>
    <property type="match status" value="1"/>
</dbReference>
<proteinExistence type="inferred from homology"/>
<dbReference type="InterPro" id="IPR021816">
    <property type="entry name" value="DOCK_C/D_N"/>
</dbReference>
<evidence type="ECO:0000256" key="2">
    <source>
        <dbReference type="ARBA" id="ARBA00022658"/>
    </source>
</evidence>
<dbReference type="GO" id="GO:0007264">
    <property type="term" value="P:small GTPase-mediated signal transduction"/>
    <property type="evidence" value="ECO:0007669"/>
    <property type="project" value="InterPro"/>
</dbReference>
<dbReference type="InterPro" id="IPR046773">
    <property type="entry name" value="DOCKER_Lobe_C"/>
</dbReference>
<dbReference type="STRING" id="1965070.A0A3S3PJG9"/>
<dbReference type="InterPro" id="IPR043161">
    <property type="entry name" value="DOCK_C_lobe_A"/>
</dbReference>
<comment type="similarity">
    <text evidence="3">Belongs to the DOCK family.</text>
</comment>
<dbReference type="InterPro" id="IPR001849">
    <property type="entry name" value="PH_domain"/>
</dbReference>
<dbReference type="Gene3D" id="1.25.40.410">
    <property type="match status" value="1"/>
</dbReference>
<organism evidence="8 9">
    <name type="scientific">Dinothrombium tinctorium</name>
    <dbReference type="NCBI Taxonomy" id="1965070"/>
    <lineage>
        <taxon>Eukaryota</taxon>
        <taxon>Metazoa</taxon>
        <taxon>Ecdysozoa</taxon>
        <taxon>Arthropoda</taxon>
        <taxon>Chelicerata</taxon>
        <taxon>Arachnida</taxon>
        <taxon>Acari</taxon>
        <taxon>Acariformes</taxon>
        <taxon>Trombidiformes</taxon>
        <taxon>Prostigmata</taxon>
        <taxon>Anystina</taxon>
        <taxon>Parasitengona</taxon>
        <taxon>Trombidioidea</taxon>
        <taxon>Trombidiidae</taxon>
        <taxon>Dinothrombium</taxon>
    </lineage>
</organism>
<dbReference type="Pfam" id="PF20422">
    <property type="entry name" value="DHR-2_Lobe_B"/>
    <property type="match status" value="1"/>
</dbReference>
<evidence type="ECO:0000256" key="1">
    <source>
        <dbReference type="ARBA" id="ARBA00022553"/>
    </source>
</evidence>
<reference evidence="8 9" key="1">
    <citation type="journal article" date="2018" name="Gigascience">
        <title>Genomes of trombidid mites reveal novel predicted allergens and laterally-transferred genes associated with secondary metabolism.</title>
        <authorList>
            <person name="Dong X."/>
            <person name="Chaisiri K."/>
            <person name="Xia D."/>
            <person name="Armstrong S.D."/>
            <person name="Fang Y."/>
            <person name="Donnelly M.J."/>
            <person name="Kadowaki T."/>
            <person name="McGarry J.W."/>
            <person name="Darby A.C."/>
            <person name="Makepeace B.L."/>
        </authorList>
    </citation>
    <scope>NUCLEOTIDE SEQUENCE [LARGE SCALE GENOMIC DNA]</scope>
    <source>
        <strain evidence="8">UoL-WK</strain>
    </source>
</reference>
<dbReference type="InterPro" id="IPR016024">
    <property type="entry name" value="ARM-type_fold"/>
</dbReference>
<feature type="domain" description="DOCKER" evidence="7">
    <location>
        <begin position="1669"/>
        <end position="2099"/>
    </location>
</feature>
<evidence type="ECO:0000259" key="7">
    <source>
        <dbReference type="PROSITE" id="PS51651"/>
    </source>
</evidence>
<evidence type="ECO:0000313" key="9">
    <source>
        <dbReference type="Proteomes" id="UP000285301"/>
    </source>
</evidence>
<feature type="region of interest" description="Disordered" evidence="4">
    <location>
        <begin position="1293"/>
        <end position="1341"/>
    </location>
</feature>
<protein>
    <submittedName>
        <fullName evidence="8">Dedicator of cytokinesis protein 9-like protein</fullName>
    </submittedName>
</protein>
<keyword evidence="1" id="KW-0597">Phosphoprotein</keyword>
<dbReference type="Proteomes" id="UP000285301">
    <property type="component" value="Unassembled WGS sequence"/>
</dbReference>
<dbReference type="PROSITE" id="PS50003">
    <property type="entry name" value="PH_DOMAIN"/>
    <property type="match status" value="1"/>
</dbReference>
<dbReference type="PANTHER" id="PTHR23317">
    <property type="entry name" value="DEDICATOR OF CYTOKINESIS DOCK"/>
    <property type="match status" value="1"/>
</dbReference>
<evidence type="ECO:0000256" key="4">
    <source>
        <dbReference type="SAM" id="MobiDB-lite"/>
    </source>
</evidence>
<dbReference type="InterPro" id="IPR046770">
    <property type="entry name" value="DOCKER_Lobe_B"/>
</dbReference>
<dbReference type="PROSITE" id="PS51651">
    <property type="entry name" value="DOCKER"/>
    <property type="match status" value="1"/>
</dbReference>
<keyword evidence="9" id="KW-1185">Reference proteome</keyword>
<dbReference type="InterPro" id="IPR046769">
    <property type="entry name" value="DOCKER_Lobe_A"/>
</dbReference>
<evidence type="ECO:0000313" key="8">
    <source>
        <dbReference type="EMBL" id="RWS10848.1"/>
    </source>
</evidence>
<feature type="compositionally biased region" description="Low complexity" evidence="4">
    <location>
        <begin position="825"/>
        <end position="837"/>
    </location>
</feature>
<dbReference type="GO" id="GO:0005085">
    <property type="term" value="F:guanyl-nucleotide exchange factor activity"/>
    <property type="evidence" value="ECO:0007669"/>
    <property type="project" value="UniProtKB-KW"/>
</dbReference>
<dbReference type="Gene3D" id="1.20.58.740">
    <property type="match status" value="1"/>
</dbReference>
<feature type="non-terminal residue" evidence="8">
    <location>
        <position position="1"/>
    </location>
</feature>
<dbReference type="SMART" id="SM00233">
    <property type="entry name" value="PH"/>
    <property type="match status" value="1"/>
</dbReference>
<accession>A0A3S3PJG9</accession>
<name>A0A3S3PJG9_9ACAR</name>
<dbReference type="OrthoDB" id="47328at2759"/>
<dbReference type="SUPFAM" id="SSF50729">
    <property type="entry name" value="PH domain-like"/>
    <property type="match status" value="1"/>
</dbReference>
<dbReference type="PROSITE" id="PS51650">
    <property type="entry name" value="C2_DOCK"/>
    <property type="match status" value="1"/>
</dbReference>
<keyword evidence="2" id="KW-0344">Guanine-nucleotide releasing factor</keyword>
<feature type="region of interest" description="Disordered" evidence="4">
    <location>
        <begin position="811"/>
        <end position="839"/>
    </location>
</feature>
<evidence type="ECO:0000256" key="3">
    <source>
        <dbReference type="PROSITE-ProRule" id="PRU00983"/>
    </source>
</evidence>
<dbReference type="SUPFAM" id="SSF48371">
    <property type="entry name" value="ARM repeat"/>
    <property type="match status" value="1"/>
</dbReference>
<dbReference type="Pfam" id="PF06920">
    <property type="entry name" value="DHR-2_Lobe_A"/>
    <property type="match status" value="1"/>
</dbReference>
<evidence type="ECO:0000259" key="6">
    <source>
        <dbReference type="PROSITE" id="PS51650"/>
    </source>
</evidence>
<dbReference type="Gene3D" id="2.30.29.30">
    <property type="entry name" value="Pleckstrin-homology domain (PH domain)/Phosphotyrosine-binding domain (PTB)"/>
    <property type="match status" value="1"/>
</dbReference>
<dbReference type="InterPro" id="IPR011993">
    <property type="entry name" value="PH-like_dom_sf"/>
</dbReference>
<dbReference type="Pfam" id="PF20421">
    <property type="entry name" value="DHR-2_Lobe_C"/>
    <property type="match status" value="1"/>
</dbReference>
<comment type="caution">
    <text evidence="8">The sequence shown here is derived from an EMBL/GenBank/DDBJ whole genome shotgun (WGS) entry which is preliminary data.</text>
</comment>
<dbReference type="InterPro" id="IPR027007">
    <property type="entry name" value="C2_DOCK-type_domain"/>
</dbReference>
<dbReference type="InterPro" id="IPR026791">
    <property type="entry name" value="DOCK"/>
</dbReference>
<feature type="domain" description="PH" evidence="5">
    <location>
        <begin position="130"/>
        <end position="242"/>
    </location>
</feature>
<dbReference type="InterPro" id="IPR043162">
    <property type="entry name" value="DOCK_C_lobe_C"/>
</dbReference>
<gene>
    <name evidence="8" type="ORF">B4U79_12802</name>
</gene>
<dbReference type="PANTHER" id="PTHR23317:SF26">
    <property type="entry name" value="ZIZIMIN, ISOFORM K"/>
    <property type="match status" value="1"/>
</dbReference>
<dbReference type="EMBL" id="NCKU01001943">
    <property type="protein sequence ID" value="RWS10848.1"/>
    <property type="molecule type" value="Genomic_DNA"/>
</dbReference>
<dbReference type="Pfam" id="PF11878">
    <property type="entry name" value="DOCK_C-D_N"/>
    <property type="match status" value="1"/>
</dbReference>
<feature type="region of interest" description="Disordered" evidence="4">
    <location>
        <begin position="1246"/>
        <end position="1265"/>
    </location>
</feature>
<dbReference type="Gene3D" id="2.60.40.150">
    <property type="entry name" value="C2 domain"/>
    <property type="match status" value="1"/>
</dbReference>
<feature type="compositionally biased region" description="Polar residues" evidence="4">
    <location>
        <begin position="1310"/>
        <end position="1333"/>
    </location>
</feature>
<dbReference type="InterPro" id="IPR027357">
    <property type="entry name" value="DOCKER_dom"/>
</dbReference>